<dbReference type="Proteomes" id="UP000460435">
    <property type="component" value="Unassembled WGS sequence"/>
</dbReference>
<proteinExistence type="predicted"/>
<keyword evidence="1" id="KW-0472">Membrane</keyword>
<evidence type="ECO:0000256" key="1">
    <source>
        <dbReference type="SAM" id="Phobius"/>
    </source>
</evidence>
<feature type="domain" description="DUF4097" evidence="2">
    <location>
        <begin position="107"/>
        <end position="313"/>
    </location>
</feature>
<dbReference type="InterPro" id="IPR025164">
    <property type="entry name" value="Toastrack_DUF4097"/>
</dbReference>
<dbReference type="AlphaFoldDB" id="A0A7K3M767"/>
<accession>A0A7K3M767</accession>
<evidence type="ECO:0000313" key="4">
    <source>
        <dbReference type="Proteomes" id="UP000460435"/>
    </source>
</evidence>
<name>A0A7K3M767_9ACTN</name>
<comment type="caution">
    <text evidence="3">The sequence shown here is derived from an EMBL/GenBank/DDBJ whole genome shotgun (WGS) entry which is preliminary data.</text>
</comment>
<reference evidence="3 4" key="1">
    <citation type="submission" date="2019-11" db="EMBL/GenBank/DDBJ databases">
        <authorList>
            <person name="Li X.-J."/>
            <person name="Feng X.-M."/>
        </authorList>
    </citation>
    <scope>NUCLEOTIDE SEQUENCE [LARGE SCALE GENOMIC DNA]</scope>
    <source>
        <strain evidence="3 4">XMNu-373</strain>
    </source>
</reference>
<sequence>MNDTTPRVRDLPVDNLGDRSSFRWTCAAGNAATVVGMTTDRTLHPDLSVQHRPGGGDRHQAGVGGTRRRWRMVALFVVVVTAVGVFSWFTRSADTTAVTVEDAVTVVEVNVAAGDVEIIRGDDSHVWFESRTEDGWIRAARIEHAVSGETLRIEGDCRGNSFVPAFGCRTNMTVRVPDGVAVRVQSDAGSIDAANLTGDTNLEVNAGEIDVIDQIGPLRAHTTAGNIRVTRLGAHDARVSSKAGAVDVHAITAPRSLDAESSAAQVTVTLPADQRYDVEASSRTGEVSVNADVSHTSIHKVRAFSNSGDVTVTTE</sequence>
<keyword evidence="1" id="KW-0812">Transmembrane</keyword>
<evidence type="ECO:0000313" key="3">
    <source>
        <dbReference type="EMBL" id="NDL59161.1"/>
    </source>
</evidence>
<feature type="transmembrane region" description="Helical" evidence="1">
    <location>
        <begin position="72"/>
        <end position="89"/>
    </location>
</feature>
<keyword evidence="1" id="KW-1133">Transmembrane helix</keyword>
<organism evidence="3 4">
    <name type="scientific">Phytoactinopolyspora mesophila</name>
    <dbReference type="NCBI Taxonomy" id="2650750"/>
    <lineage>
        <taxon>Bacteria</taxon>
        <taxon>Bacillati</taxon>
        <taxon>Actinomycetota</taxon>
        <taxon>Actinomycetes</taxon>
        <taxon>Jiangellales</taxon>
        <taxon>Jiangellaceae</taxon>
        <taxon>Phytoactinopolyspora</taxon>
    </lineage>
</organism>
<dbReference type="Pfam" id="PF13349">
    <property type="entry name" value="DUF4097"/>
    <property type="match status" value="1"/>
</dbReference>
<keyword evidence="4" id="KW-1185">Reference proteome</keyword>
<evidence type="ECO:0000259" key="2">
    <source>
        <dbReference type="Pfam" id="PF13349"/>
    </source>
</evidence>
<gene>
    <name evidence="3" type="ORF">F7O44_19005</name>
</gene>
<protein>
    <submittedName>
        <fullName evidence="3">DUF4097 family beta strand repeat protein</fullName>
    </submittedName>
</protein>
<dbReference type="EMBL" id="WLZY01000006">
    <property type="protein sequence ID" value="NDL59161.1"/>
    <property type="molecule type" value="Genomic_DNA"/>
</dbReference>